<dbReference type="Gene3D" id="2.10.260.10">
    <property type="match status" value="1"/>
</dbReference>
<name>A0A3S0ACP5_9BACL</name>
<proteinExistence type="predicted"/>
<evidence type="ECO:0000313" key="3">
    <source>
        <dbReference type="Proteomes" id="UP000276128"/>
    </source>
</evidence>
<dbReference type="SMART" id="SM00966">
    <property type="entry name" value="SpoVT_AbrB"/>
    <property type="match status" value="1"/>
</dbReference>
<protein>
    <submittedName>
        <fullName evidence="2">AbrB/MazE/SpoVT family DNA-binding domain-containing protein</fullName>
    </submittedName>
</protein>
<dbReference type="EMBL" id="RXHU01000024">
    <property type="protein sequence ID" value="RTE09941.1"/>
    <property type="molecule type" value="Genomic_DNA"/>
</dbReference>
<dbReference type="SUPFAM" id="SSF89447">
    <property type="entry name" value="AbrB/MazE/MraZ-like"/>
    <property type="match status" value="1"/>
</dbReference>
<comment type="caution">
    <text evidence="2">The sequence shown here is derived from an EMBL/GenBank/DDBJ whole genome shotgun (WGS) entry which is preliminary data.</text>
</comment>
<sequence>MANAAWKEVSNVQKFVRLRKKAQLTIPTEIVEQLHLNEGDNLNIQVEDGRIILIPTVTIAKDQAWFWTESWQQGERQAERDAEKGRLTDISDEKELDAFFDTLDK</sequence>
<dbReference type="Proteomes" id="UP000276128">
    <property type="component" value="Unassembled WGS sequence"/>
</dbReference>
<gene>
    <name evidence="2" type="ORF">EJQ19_09580</name>
</gene>
<evidence type="ECO:0000259" key="1">
    <source>
        <dbReference type="SMART" id="SM00966"/>
    </source>
</evidence>
<dbReference type="RefSeq" id="WP_126140987.1">
    <property type="nucleotide sequence ID" value="NZ_RXHU01000024.1"/>
</dbReference>
<keyword evidence="2" id="KW-0238">DNA-binding</keyword>
<dbReference type="InterPro" id="IPR007159">
    <property type="entry name" value="SpoVT-AbrB_dom"/>
</dbReference>
<reference evidence="2 3" key="1">
    <citation type="submission" date="2018-12" db="EMBL/GenBank/DDBJ databases">
        <title>Bacillus ochoae sp. nov., Paenibacillus whitsoniae sp. nov., Paenibacillus spiritus sp. nov. Isolated from the Mars Exploration Rover during spacecraft assembly.</title>
        <authorList>
            <person name="Seuylemezian A."/>
            <person name="Vaishampayan P."/>
        </authorList>
    </citation>
    <scope>NUCLEOTIDE SEQUENCE [LARGE SCALE GENOMIC DNA]</scope>
    <source>
        <strain evidence="2 3">MER 54</strain>
    </source>
</reference>
<feature type="domain" description="SpoVT-AbrB" evidence="1">
    <location>
        <begin position="16"/>
        <end position="61"/>
    </location>
</feature>
<organism evidence="2 3">
    <name type="scientific">Paenibacillus whitsoniae</name>
    <dbReference type="NCBI Taxonomy" id="2496558"/>
    <lineage>
        <taxon>Bacteria</taxon>
        <taxon>Bacillati</taxon>
        <taxon>Bacillota</taxon>
        <taxon>Bacilli</taxon>
        <taxon>Bacillales</taxon>
        <taxon>Paenibacillaceae</taxon>
        <taxon>Paenibacillus</taxon>
    </lineage>
</organism>
<accession>A0A3S0ACP5</accession>
<evidence type="ECO:0000313" key="2">
    <source>
        <dbReference type="EMBL" id="RTE09941.1"/>
    </source>
</evidence>
<dbReference type="OrthoDB" id="199763at2"/>
<keyword evidence="3" id="KW-1185">Reference proteome</keyword>
<dbReference type="GO" id="GO:0003677">
    <property type="term" value="F:DNA binding"/>
    <property type="evidence" value="ECO:0007669"/>
    <property type="project" value="UniProtKB-KW"/>
</dbReference>
<dbReference type="InterPro" id="IPR037914">
    <property type="entry name" value="SpoVT-AbrB_sf"/>
</dbReference>
<dbReference type="NCBIfam" id="TIGR01439">
    <property type="entry name" value="lp_hng_hel_AbrB"/>
    <property type="match status" value="1"/>
</dbReference>
<dbReference type="Pfam" id="PF04014">
    <property type="entry name" value="MazE_antitoxin"/>
    <property type="match status" value="1"/>
</dbReference>
<dbReference type="AlphaFoldDB" id="A0A3S0ACP5"/>